<dbReference type="EMBL" id="FNEM01000005">
    <property type="protein sequence ID" value="SDJ17056.1"/>
    <property type="molecule type" value="Genomic_DNA"/>
</dbReference>
<proteinExistence type="predicted"/>
<protein>
    <submittedName>
        <fullName evidence="2">Quinol monooxygenase YgiN</fullName>
    </submittedName>
</protein>
<dbReference type="RefSeq" id="WP_090364801.1">
    <property type="nucleotide sequence ID" value="NZ_FNEM01000005.1"/>
</dbReference>
<dbReference type="Gene3D" id="3.30.70.100">
    <property type="match status" value="1"/>
</dbReference>
<dbReference type="GO" id="GO:0004497">
    <property type="term" value="F:monooxygenase activity"/>
    <property type="evidence" value="ECO:0007669"/>
    <property type="project" value="UniProtKB-KW"/>
</dbReference>
<reference evidence="3" key="1">
    <citation type="submission" date="2016-10" db="EMBL/GenBank/DDBJ databases">
        <authorList>
            <person name="Varghese N."/>
            <person name="Submissions S."/>
        </authorList>
    </citation>
    <scope>NUCLEOTIDE SEQUENCE [LARGE SCALE GENOMIC DNA]</scope>
    <source>
        <strain evidence="3">DSM 23317</strain>
    </source>
</reference>
<dbReference type="InterPro" id="IPR007138">
    <property type="entry name" value="ABM_dom"/>
</dbReference>
<keyword evidence="2" id="KW-0560">Oxidoreductase</keyword>
<keyword evidence="3" id="KW-1185">Reference proteome</keyword>
<evidence type="ECO:0000313" key="3">
    <source>
        <dbReference type="Proteomes" id="UP000199527"/>
    </source>
</evidence>
<accession>A0A1G8RJ98</accession>
<dbReference type="InterPro" id="IPR011008">
    <property type="entry name" value="Dimeric_a/b-barrel"/>
</dbReference>
<dbReference type="Proteomes" id="UP000199527">
    <property type="component" value="Unassembled WGS sequence"/>
</dbReference>
<keyword evidence="2" id="KW-0503">Monooxygenase</keyword>
<dbReference type="Pfam" id="PF03992">
    <property type="entry name" value="ABM"/>
    <property type="match status" value="1"/>
</dbReference>
<feature type="domain" description="ABM" evidence="1">
    <location>
        <begin position="9"/>
        <end position="68"/>
    </location>
</feature>
<evidence type="ECO:0000313" key="2">
    <source>
        <dbReference type="EMBL" id="SDJ17056.1"/>
    </source>
</evidence>
<organism evidence="2 3">
    <name type="scientific">Ferrimonas sediminum</name>
    <dbReference type="NCBI Taxonomy" id="718193"/>
    <lineage>
        <taxon>Bacteria</taxon>
        <taxon>Pseudomonadati</taxon>
        <taxon>Pseudomonadota</taxon>
        <taxon>Gammaproteobacteria</taxon>
        <taxon>Alteromonadales</taxon>
        <taxon>Ferrimonadaceae</taxon>
        <taxon>Ferrimonas</taxon>
    </lineage>
</organism>
<sequence length="107" mass="12644">MSKHLVFYVEFDVKPECVDKFIKGATGVLEAMSKEDTFVSTYFHRDANNPNKFTLYERWNEPSMDDFMKNQLQGKSYRDEYEAYLPDLLASPRQFAVLDPIDEWESK</sequence>
<dbReference type="AlphaFoldDB" id="A0A1G8RJ98"/>
<name>A0A1G8RJ98_9GAMM</name>
<dbReference type="OrthoDB" id="678044at2"/>
<evidence type="ECO:0000259" key="1">
    <source>
        <dbReference type="Pfam" id="PF03992"/>
    </source>
</evidence>
<gene>
    <name evidence="2" type="ORF">SAMN04488540_105194</name>
</gene>
<dbReference type="SUPFAM" id="SSF54909">
    <property type="entry name" value="Dimeric alpha+beta barrel"/>
    <property type="match status" value="1"/>
</dbReference>